<dbReference type="GO" id="GO:0008757">
    <property type="term" value="F:S-adenosylmethionine-dependent methyltransferase activity"/>
    <property type="evidence" value="ECO:0007669"/>
    <property type="project" value="InterPro"/>
</dbReference>
<feature type="domain" description="Methyltransferase type 11" evidence="1">
    <location>
        <begin position="27"/>
        <end position="118"/>
    </location>
</feature>
<dbReference type="PANTHER" id="PTHR43861:SF6">
    <property type="entry name" value="METHYLTRANSFERASE TYPE 11"/>
    <property type="match status" value="1"/>
</dbReference>
<dbReference type="EMBL" id="LBVU01000007">
    <property type="protein sequence ID" value="KKQ91494.1"/>
    <property type="molecule type" value="Genomic_DNA"/>
</dbReference>
<reference evidence="2 3" key="1">
    <citation type="journal article" date="2015" name="Nature">
        <title>rRNA introns, odd ribosomes, and small enigmatic genomes across a large radiation of phyla.</title>
        <authorList>
            <person name="Brown C.T."/>
            <person name="Hug L.A."/>
            <person name="Thomas B.C."/>
            <person name="Sharon I."/>
            <person name="Castelle C.J."/>
            <person name="Singh A."/>
            <person name="Wilkins M.J."/>
            <person name="Williams K.H."/>
            <person name="Banfield J.F."/>
        </authorList>
    </citation>
    <scope>NUCLEOTIDE SEQUENCE [LARGE SCALE GENOMIC DNA]</scope>
</reference>
<dbReference type="InterPro" id="IPR029063">
    <property type="entry name" value="SAM-dependent_MTases_sf"/>
</dbReference>
<gene>
    <name evidence="2" type="ORF">UT17_C0007G0020</name>
</gene>
<dbReference type="CDD" id="cd02440">
    <property type="entry name" value="AdoMet_MTases"/>
    <property type="match status" value="1"/>
</dbReference>
<dbReference type="InterPro" id="IPR013216">
    <property type="entry name" value="Methyltransf_11"/>
</dbReference>
<evidence type="ECO:0000259" key="1">
    <source>
        <dbReference type="Pfam" id="PF08241"/>
    </source>
</evidence>
<evidence type="ECO:0000313" key="2">
    <source>
        <dbReference type="EMBL" id="KKQ91494.1"/>
    </source>
</evidence>
<comment type="caution">
    <text evidence="2">The sequence shown here is derived from an EMBL/GenBank/DDBJ whole genome shotgun (WGS) entry which is preliminary data.</text>
</comment>
<dbReference type="STRING" id="1618572.UT17_C0007G0020"/>
<proteinExistence type="predicted"/>
<keyword evidence="2" id="KW-0830">Ubiquinone</keyword>
<name>A0A0G0P056_9BACT</name>
<dbReference type="SUPFAM" id="SSF53335">
    <property type="entry name" value="S-adenosyl-L-methionine-dependent methyltransferases"/>
    <property type="match status" value="1"/>
</dbReference>
<dbReference type="Gene3D" id="3.40.50.150">
    <property type="entry name" value="Vaccinia Virus protein VP39"/>
    <property type="match status" value="1"/>
</dbReference>
<evidence type="ECO:0000313" key="3">
    <source>
        <dbReference type="Proteomes" id="UP000034774"/>
    </source>
</evidence>
<keyword evidence="2" id="KW-0489">Methyltransferase</keyword>
<dbReference type="PANTHER" id="PTHR43861">
    <property type="entry name" value="TRANS-ACONITATE 2-METHYLTRANSFERASE-RELATED"/>
    <property type="match status" value="1"/>
</dbReference>
<dbReference type="Proteomes" id="UP000034774">
    <property type="component" value="Unassembled WGS sequence"/>
</dbReference>
<organism evidence="2 3">
    <name type="scientific">Candidatus Woesebacteria bacterium GW2011_GWB1_39_10</name>
    <dbReference type="NCBI Taxonomy" id="1618572"/>
    <lineage>
        <taxon>Bacteria</taxon>
        <taxon>Candidatus Woeseibacteriota</taxon>
    </lineage>
</organism>
<sequence>MRGLQMSEVLANYGYKLVKTLPVKTVLDIGCGDGTNMEALSQLGFNIEGCDISRLAVKLAKKKGFSAKVVNLNTDILPYRNNSFDLVWCTETIEHVADPDFVLTEILRVLKPRGSLFITTPNISWFGNRFQVLLGKTLEDLHAEHLHWYNPRTLHQLLGSKFRIQKEMSYIRIVPFPLTRRVTLLERLNYIGYANSFFSYSLATLATKE</sequence>
<protein>
    <submittedName>
        <fullName evidence="2">Methylase involved in ubiquinone/menaquinone biosynthesis-like protein</fullName>
    </submittedName>
</protein>
<dbReference type="AlphaFoldDB" id="A0A0G0P056"/>
<keyword evidence="2" id="KW-0808">Transferase</keyword>
<accession>A0A0G0P056</accession>
<dbReference type="GO" id="GO:0032259">
    <property type="term" value="P:methylation"/>
    <property type="evidence" value="ECO:0007669"/>
    <property type="project" value="UniProtKB-KW"/>
</dbReference>
<dbReference type="Pfam" id="PF08241">
    <property type="entry name" value="Methyltransf_11"/>
    <property type="match status" value="1"/>
</dbReference>